<dbReference type="EMBL" id="JBIUVY010000003">
    <property type="protein sequence ID" value="MFJ2285597.1"/>
    <property type="molecule type" value="Genomic_DNA"/>
</dbReference>
<keyword evidence="2" id="KW-0813">Transport</keyword>
<dbReference type="InterPro" id="IPR023614">
    <property type="entry name" value="Porin_dom_sf"/>
</dbReference>
<feature type="chain" id="PRO_5047110291" evidence="4">
    <location>
        <begin position="35"/>
        <end position="431"/>
    </location>
</feature>
<proteinExistence type="inferred from homology"/>
<dbReference type="Proteomes" id="UP001617296">
    <property type="component" value="Unassembled WGS sequence"/>
</dbReference>
<dbReference type="Gene3D" id="2.40.160.10">
    <property type="entry name" value="Porin"/>
    <property type="match status" value="1"/>
</dbReference>
<protein>
    <submittedName>
        <fullName evidence="5">OprD family porin</fullName>
    </submittedName>
</protein>
<feature type="signal peptide" evidence="4">
    <location>
        <begin position="1"/>
        <end position="34"/>
    </location>
</feature>
<name>A0ABW8DGI1_9PSED</name>
<evidence type="ECO:0000313" key="5">
    <source>
        <dbReference type="EMBL" id="MFJ2285597.1"/>
    </source>
</evidence>
<evidence type="ECO:0000256" key="3">
    <source>
        <dbReference type="ARBA" id="ARBA00022729"/>
    </source>
</evidence>
<dbReference type="InterPro" id="IPR005318">
    <property type="entry name" value="OM_porin_bac"/>
</dbReference>
<evidence type="ECO:0000313" key="6">
    <source>
        <dbReference type="Proteomes" id="UP001617296"/>
    </source>
</evidence>
<evidence type="ECO:0000256" key="1">
    <source>
        <dbReference type="ARBA" id="ARBA00009075"/>
    </source>
</evidence>
<dbReference type="RefSeq" id="WP_401229672.1">
    <property type="nucleotide sequence ID" value="NZ_JBIUVY010000003.1"/>
</dbReference>
<sequence length="431" mass="47214">MSTIARNSVRPSRFSVTCPRATLSLIGCSSLVLALPMSAAAEGFLENSKATLNLRNAYFNRNFTNPNNAQGKAEEWTQSFILDARSGFTQGTVGFGIDMLGLYSQKLDGGKGTGGTQLLPIHDDGRPADNFGRLGVALKAKVSKTELKVGEWMPVLPILRSDDGRSLPQTFRGGQITSTEINGLSLYGGQFRGNSPRNDASMEDMSMNGRGAFTSDRFNFGGGEYAFNDKRTQVGVWYAELTDIYQQQYFNLSHSQPIGDWTLGANLGFFTGKEDGSAQAGDLDNKTAFALLSAKYGGNTFYVGLQKLGGDDAWMRVNGTSGGTLANDSYNASYDNAKERSWQVRHDYNFVALGVPGLTMMNRYISGDNVHTATTSDGKEWGRESELAYTVQSGPLKNLNVKWRNATIRRDFSTNEFDENRIFISYPISLL</sequence>
<dbReference type="PANTHER" id="PTHR34596:SF2">
    <property type="entry name" value="CHITOPORIN"/>
    <property type="match status" value="1"/>
</dbReference>
<gene>
    <name evidence="5" type="ORF">ACIOUF_04360</name>
</gene>
<accession>A0ABW8DGI1</accession>
<comment type="caution">
    <text evidence="5">The sequence shown here is derived from an EMBL/GenBank/DDBJ whole genome shotgun (WGS) entry which is preliminary data.</text>
</comment>
<keyword evidence="3 4" id="KW-0732">Signal</keyword>
<dbReference type="PANTHER" id="PTHR34596">
    <property type="entry name" value="CHITOPORIN"/>
    <property type="match status" value="1"/>
</dbReference>
<comment type="similarity">
    <text evidence="1">Belongs to the outer membrane porin (Opr) (TC 1.B.25) family.</text>
</comment>
<organism evidence="5 6">
    <name type="scientific">Pseudomonas iridis</name>
    <dbReference type="NCBI Taxonomy" id="2710587"/>
    <lineage>
        <taxon>Bacteria</taxon>
        <taxon>Pseudomonadati</taxon>
        <taxon>Pseudomonadota</taxon>
        <taxon>Gammaproteobacteria</taxon>
        <taxon>Pseudomonadales</taxon>
        <taxon>Pseudomonadaceae</taxon>
        <taxon>Pseudomonas</taxon>
    </lineage>
</organism>
<evidence type="ECO:0000256" key="2">
    <source>
        <dbReference type="ARBA" id="ARBA00022448"/>
    </source>
</evidence>
<evidence type="ECO:0000256" key="4">
    <source>
        <dbReference type="SAM" id="SignalP"/>
    </source>
</evidence>
<keyword evidence="6" id="KW-1185">Reference proteome</keyword>
<reference evidence="5 6" key="1">
    <citation type="submission" date="2024-10" db="EMBL/GenBank/DDBJ databases">
        <title>The Natural Products Discovery Center: Release of the First 8490 Sequenced Strains for Exploring Actinobacteria Biosynthetic Diversity.</title>
        <authorList>
            <person name="Kalkreuter E."/>
            <person name="Kautsar S.A."/>
            <person name="Yang D."/>
            <person name="Bader C.D."/>
            <person name="Teijaro C.N."/>
            <person name="Fluegel L."/>
            <person name="Davis C.M."/>
            <person name="Simpson J.R."/>
            <person name="Lauterbach L."/>
            <person name="Steele A.D."/>
            <person name="Gui C."/>
            <person name="Meng S."/>
            <person name="Li G."/>
            <person name="Viehrig K."/>
            <person name="Ye F."/>
            <person name="Su P."/>
            <person name="Kiefer A.F."/>
            <person name="Nichols A."/>
            <person name="Cepeda A.J."/>
            <person name="Yan W."/>
            <person name="Fan B."/>
            <person name="Jiang Y."/>
            <person name="Adhikari A."/>
            <person name="Zheng C.-J."/>
            <person name="Schuster L."/>
            <person name="Cowan T.M."/>
            <person name="Smanski M.J."/>
            <person name="Chevrette M.G."/>
            <person name="De Carvalho L.P.S."/>
            <person name="Shen B."/>
        </authorList>
    </citation>
    <scope>NUCLEOTIDE SEQUENCE [LARGE SCALE GENOMIC DNA]</scope>
    <source>
        <strain evidence="5 6">NPDC087689</strain>
    </source>
</reference>
<dbReference type="Pfam" id="PF03573">
    <property type="entry name" value="OprD"/>
    <property type="match status" value="1"/>
</dbReference>